<dbReference type="EMBL" id="CP029287">
    <property type="protein sequence ID" value="AWS00024.1"/>
    <property type="molecule type" value="Genomic_DNA"/>
</dbReference>
<evidence type="ECO:0008006" key="4">
    <source>
        <dbReference type="Google" id="ProtNLM"/>
    </source>
</evidence>
<dbReference type="OrthoDB" id="37046at2157"/>
<dbReference type="AlphaFoldDB" id="A0A2U9IVK5"/>
<name>A0A2U9IVK5_9CREN</name>
<evidence type="ECO:0000313" key="2">
    <source>
        <dbReference type="EMBL" id="AWS00024.1"/>
    </source>
</evidence>
<dbReference type="GeneID" id="36835752"/>
<dbReference type="SUPFAM" id="SSF49764">
    <property type="entry name" value="HSP20-like chaperones"/>
    <property type="match status" value="1"/>
</dbReference>
<keyword evidence="3" id="KW-1185">Reference proteome</keyword>
<evidence type="ECO:0000313" key="3">
    <source>
        <dbReference type="Proteomes" id="UP000247586"/>
    </source>
</evidence>
<protein>
    <recommendedName>
        <fullName evidence="4">Hsp20/alpha crystallin family protein</fullName>
    </recommendedName>
</protein>
<sequence length="123" mass="14600">MPAYKDLYDMVRRTIEAEMKEMEEMVERLSNEVKEAIERESCLTPLYTELKTEREAIYIIDVPYLKAETIYVRVDQQNLQLSCNDSRGFKYKLSLRIPKEFEGSEVNLTRNRGRIVLRLTKKS</sequence>
<gene>
    <name evidence="2" type="ORF">DFR87_10380</name>
</gene>
<accession>A0A2U9IVK5</accession>
<reference evidence="3" key="2">
    <citation type="submission" date="2020-03" db="EMBL/GenBank/DDBJ databases">
        <title>Complete Genome Sequences of Extremely Thermoacidophilic, Metal-Mobilizing Type-Strain Members of the Archaeal Family Sulfolobaceae: Acidianus brierleyi DSM-1651T, Acidianus sulfidivorans DSM-18786T, Metallosphaera hakonensis DSM-7519T, and Metallosphaera prunae DSM-10039T.</title>
        <authorList>
            <person name="Counts J.A."/>
            <person name="Kelly R.M."/>
        </authorList>
    </citation>
    <scope>NUCLEOTIDE SEQUENCE [LARGE SCALE GENOMIC DNA]</scope>
    <source>
        <strain evidence="3">HO1-1</strain>
    </source>
</reference>
<organism evidence="2 3">
    <name type="scientific">Metallosphaera hakonensis JCM 8857 = DSM 7519</name>
    <dbReference type="NCBI Taxonomy" id="1293036"/>
    <lineage>
        <taxon>Archaea</taxon>
        <taxon>Thermoproteota</taxon>
        <taxon>Thermoprotei</taxon>
        <taxon>Sulfolobales</taxon>
        <taxon>Sulfolobaceae</taxon>
        <taxon>Metallosphaera</taxon>
    </lineage>
</organism>
<reference evidence="2 3" key="1">
    <citation type="submission" date="2018-05" db="EMBL/GenBank/DDBJ databases">
        <title>Complete Genome Sequences of Extremely Thermoacidophilic, Metal-Mobilizing Type-Strain Members of the Archaeal Family Sulfolobaceae: Acidianus brierleyi DSM-1651T, Acidianus sulfidivorans DSM-18786T, Metallosphaera hakonensis DSM-7519T, and Metallosphaera prunae DSM-10039T.</title>
        <authorList>
            <person name="Counts J.A."/>
            <person name="Kelly R.M."/>
        </authorList>
    </citation>
    <scope>NUCLEOTIDE SEQUENCE [LARGE SCALE GENOMIC DNA]</scope>
    <source>
        <strain evidence="2 3">HO1-1</strain>
    </source>
</reference>
<evidence type="ECO:0000256" key="1">
    <source>
        <dbReference type="SAM" id="Coils"/>
    </source>
</evidence>
<dbReference type="RefSeq" id="WP_054836273.1">
    <property type="nucleotide sequence ID" value="NZ_BBBA01000002.1"/>
</dbReference>
<reference evidence="3" key="3">
    <citation type="submission" date="2020-03" db="EMBL/GenBank/DDBJ databases">
        <title>Sequencing and Assembly of Multiple Reported Metal-Biooxidizing Members of the Extremely Thermoacidophilic Archaeal Family Sulfolobaceae.</title>
        <authorList>
            <person name="Counts J.A."/>
            <person name="Kelly R.M."/>
        </authorList>
    </citation>
    <scope>NUCLEOTIDE SEQUENCE [LARGE SCALE GENOMIC DNA]</scope>
    <source>
        <strain evidence="3">HO1-1</strain>
    </source>
</reference>
<feature type="coiled-coil region" evidence="1">
    <location>
        <begin position="8"/>
        <end position="39"/>
    </location>
</feature>
<dbReference type="InterPro" id="IPR008978">
    <property type="entry name" value="HSP20-like_chaperone"/>
</dbReference>
<keyword evidence="1" id="KW-0175">Coiled coil</keyword>
<dbReference type="STRING" id="1293036.GCA_001315825_00524"/>
<dbReference type="Proteomes" id="UP000247586">
    <property type="component" value="Chromosome"/>
</dbReference>
<proteinExistence type="predicted"/>
<dbReference type="KEGG" id="mhk:DFR87_10380"/>